<dbReference type="KEGG" id="mmas:MYMAC_000099"/>
<organism evidence="2 3">
    <name type="scientific">Corallococcus macrosporus DSM 14697</name>
    <dbReference type="NCBI Taxonomy" id="1189310"/>
    <lineage>
        <taxon>Bacteria</taxon>
        <taxon>Pseudomonadati</taxon>
        <taxon>Myxococcota</taxon>
        <taxon>Myxococcia</taxon>
        <taxon>Myxococcales</taxon>
        <taxon>Cystobacterineae</taxon>
        <taxon>Myxococcaceae</taxon>
        <taxon>Corallococcus</taxon>
    </lineage>
</organism>
<dbReference type="Proteomes" id="UP000217343">
    <property type="component" value="Chromosome"/>
</dbReference>
<dbReference type="RefSeq" id="WP_095956618.1">
    <property type="nucleotide sequence ID" value="NZ_CP022203.1"/>
</dbReference>
<name>A0A250JLK5_9BACT</name>
<gene>
    <name evidence="2" type="ORF">MYMAC_000099</name>
</gene>
<evidence type="ECO:0000313" key="2">
    <source>
        <dbReference type="EMBL" id="ATB44528.1"/>
    </source>
</evidence>
<evidence type="ECO:0000313" key="3">
    <source>
        <dbReference type="Proteomes" id="UP000217343"/>
    </source>
</evidence>
<feature type="domain" description="DUF6285" evidence="1">
    <location>
        <begin position="24"/>
        <end position="112"/>
    </location>
</feature>
<sequence length="120" mass="13346">MRERPDGAELLAIAREVLRNELLPLLPRDKAYGALMIANAMGIAERQLRSGMGAQEEERRALAMLLERDGDLATLNRVFAVRIRQGAFDDNAHARELLWNATVQRVRESAPKALPGASSR</sequence>
<accession>A0A250JLK5</accession>
<evidence type="ECO:0000259" key="1">
    <source>
        <dbReference type="Pfam" id="PF19802"/>
    </source>
</evidence>
<dbReference type="Pfam" id="PF19802">
    <property type="entry name" value="DUF6285"/>
    <property type="match status" value="1"/>
</dbReference>
<protein>
    <recommendedName>
        <fullName evidence="1">DUF6285 domain-containing protein</fullName>
    </recommendedName>
</protein>
<keyword evidence="3" id="KW-1185">Reference proteome</keyword>
<proteinExistence type="predicted"/>
<dbReference type="OrthoDB" id="8480752at2"/>
<dbReference type="EMBL" id="CP022203">
    <property type="protein sequence ID" value="ATB44528.1"/>
    <property type="molecule type" value="Genomic_DNA"/>
</dbReference>
<reference evidence="2 3" key="1">
    <citation type="submission" date="2017-06" db="EMBL/GenBank/DDBJ databases">
        <title>Sequencing and comparative analysis of myxobacterial genomes.</title>
        <authorList>
            <person name="Rupp O."/>
            <person name="Goesmann A."/>
            <person name="Sogaard-Andersen L."/>
        </authorList>
    </citation>
    <scope>NUCLEOTIDE SEQUENCE [LARGE SCALE GENOMIC DNA]</scope>
    <source>
        <strain evidence="2 3">DSM 14697</strain>
    </source>
</reference>
<dbReference type="InterPro" id="IPR046252">
    <property type="entry name" value="DUF6285"/>
</dbReference>
<dbReference type="AlphaFoldDB" id="A0A250JLK5"/>